<dbReference type="InterPro" id="IPR001789">
    <property type="entry name" value="Sig_transdc_resp-reg_receiver"/>
</dbReference>
<dbReference type="SUPFAM" id="SSF55874">
    <property type="entry name" value="ATPase domain of HSP90 chaperone/DNA topoisomerase II/histidine kinase"/>
    <property type="match status" value="1"/>
</dbReference>
<dbReference type="Gene3D" id="3.40.50.2300">
    <property type="match status" value="1"/>
</dbReference>
<dbReference type="Gene3D" id="3.30.565.10">
    <property type="entry name" value="Histidine kinase-like ATPase, C-terminal domain"/>
    <property type="match status" value="1"/>
</dbReference>
<organism evidence="10 11">
    <name type="scientific">Rhodoplanes roseus</name>
    <dbReference type="NCBI Taxonomy" id="29409"/>
    <lineage>
        <taxon>Bacteria</taxon>
        <taxon>Pseudomonadati</taxon>
        <taxon>Pseudomonadota</taxon>
        <taxon>Alphaproteobacteria</taxon>
        <taxon>Hyphomicrobiales</taxon>
        <taxon>Nitrobacteraceae</taxon>
        <taxon>Rhodoplanes</taxon>
    </lineage>
</organism>
<evidence type="ECO:0000313" key="10">
    <source>
        <dbReference type="EMBL" id="RAI42607.1"/>
    </source>
</evidence>
<dbReference type="PANTHER" id="PTHR43047:SF72">
    <property type="entry name" value="OSMOSENSING HISTIDINE PROTEIN KINASE SLN1"/>
    <property type="match status" value="1"/>
</dbReference>
<feature type="region of interest" description="Disordered" evidence="7">
    <location>
        <begin position="1"/>
        <end position="40"/>
    </location>
</feature>
<evidence type="ECO:0000256" key="5">
    <source>
        <dbReference type="ARBA" id="ARBA00022777"/>
    </source>
</evidence>
<dbReference type="GO" id="GO:0009927">
    <property type="term" value="F:histidine phosphotransfer kinase activity"/>
    <property type="evidence" value="ECO:0007669"/>
    <property type="project" value="TreeGrafter"/>
</dbReference>
<dbReference type="OrthoDB" id="9813151at2"/>
<dbReference type="SUPFAM" id="SSF47384">
    <property type="entry name" value="Homodimeric domain of signal transducing histidine kinase"/>
    <property type="match status" value="1"/>
</dbReference>
<dbReference type="Gene3D" id="1.10.287.130">
    <property type="match status" value="1"/>
</dbReference>
<evidence type="ECO:0000259" key="9">
    <source>
        <dbReference type="PROSITE" id="PS50110"/>
    </source>
</evidence>
<comment type="catalytic activity">
    <reaction evidence="1">
        <text>ATP + protein L-histidine = ADP + protein N-phospho-L-histidine.</text>
        <dbReference type="EC" id="2.7.13.3"/>
    </reaction>
</comment>
<dbReference type="CDD" id="cd17546">
    <property type="entry name" value="REC_hyHK_CKI1_RcsC-like"/>
    <property type="match status" value="1"/>
</dbReference>
<dbReference type="EC" id="2.7.13.3" evidence="2"/>
<dbReference type="PROSITE" id="PS50110">
    <property type="entry name" value="RESPONSE_REGULATORY"/>
    <property type="match status" value="1"/>
</dbReference>
<evidence type="ECO:0000256" key="6">
    <source>
        <dbReference type="PROSITE-ProRule" id="PRU00169"/>
    </source>
</evidence>
<evidence type="ECO:0000256" key="2">
    <source>
        <dbReference type="ARBA" id="ARBA00012438"/>
    </source>
</evidence>
<dbReference type="PRINTS" id="PR00344">
    <property type="entry name" value="BCTRLSENSOR"/>
</dbReference>
<accession>A0A327KWS3</accession>
<dbReference type="InterPro" id="IPR036097">
    <property type="entry name" value="HisK_dim/P_sf"/>
</dbReference>
<keyword evidence="5 10" id="KW-0418">Kinase</keyword>
<feature type="compositionally biased region" description="Low complexity" evidence="7">
    <location>
        <begin position="28"/>
        <end position="40"/>
    </location>
</feature>
<evidence type="ECO:0000256" key="4">
    <source>
        <dbReference type="ARBA" id="ARBA00022679"/>
    </source>
</evidence>
<evidence type="ECO:0000256" key="3">
    <source>
        <dbReference type="ARBA" id="ARBA00022553"/>
    </source>
</evidence>
<dbReference type="CDD" id="cd16922">
    <property type="entry name" value="HATPase_EvgS-ArcB-TorS-like"/>
    <property type="match status" value="1"/>
</dbReference>
<dbReference type="InterPro" id="IPR036890">
    <property type="entry name" value="HATPase_C_sf"/>
</dbReference>
<keyword evidence="11" id="KW-1185">Reference proteome</keyword>
<dbReference type="GO" id="GO:0000155">
    <property type="term" value="F:phosphorelay sensor kinase activity"/>
    <property type="evidence" value="ECO:0007669"/>
    <property type="project" value="InterPro"/>
</dbReference>
<feature type="domain" description="Histidine kinase" evidence="8">
    <location>
        <begin position="50"/>
        <end position="270"/>
    </location>
</feature>
<dbReference type="Pfam" id="PF02518">
    <property type="entry name" value="HATPase_c"/>
    <property type="match status" value="1"/>
</dbReference>
<feature type="modified residue" description="4-aspartylphosphate" evidence="6">
    <location>
        <position position="340"/>
    </location>
</feature>
<sequence length="411" mass="43364">MGPGPDGVQSHVAKTGPGRSKRKRSRRPAATTARPSTTTSTRAFERLLASLAHEIRTPLTGILAISELLAMSKLGERERGWVEALKSSAEHLTALTSLIVDGARAGEKGLVLRREAFELRRTLTDAGASAAARAEAKGIGFTSVIADDFPAVVTGDQVRLRAAIENLLDNAVKYTSAGGVRLVVEREPAGDGHRLTIAISDSGIGLTKPEIRHLFRPFSQGSDRIAEKFGGSGLGLSYVKRLARAMGGDVTVTSTPGRGSTFRLVVVVDPAPPVADGEPQAAEPGSAPPLRILCVEDNPYGRIIMRTVLGELGHPTDFAESGEAALAALDRTPYDLVLMDVVLSGADGFETTRRIRALPGEAGRTPVIGLSGQATRTHEDQARAAGMTGYLQKPISPRALARALATVPRRS</sequence>
<dbReference type="InterPro" id="IPR005467">
    <property type="entry name" value="His_kinase_dom"/>
</dbReference>
<dbReference type="AlphaFoldDB" id="A0A327KWS3"/>
<dbReference type="Pfam" id="PF00512">
    <property type="entry name" value="HisKA"/>
    <property type="match status" value="1"/>
</dbReference>
<name>A0A327KWS3_9BRAD</name>
<dbReference type="PROSITE" id="PS50109">
    <property type="entry name" value="HIS_KIN"/>
    <property type="match status" value="1"/>
</dbReference>
<gene>
    <name evidence="10" type="ORF">CH341_18695</name>
</gene>
<dbReference type="InterPro" id="IPR003594">
    <property type="entry name" value="HATPase_dom"/>
</dbReference>
<comment type="caution">
    <text evidence="10">The sequence shown here is derived from an EMBL/GenBank/DDBJ whole genome shotgun (WGS) entry which is preliminary data.</text>
</comment>
<dbReference type="SMART" id="SM00387">
    <property type="entry name" value="HATPase_c"/>
    <property type="match status" value="1"/>
</dbReference>
<evidence type="ECO:0000259" key="8">
    <source>
        <dbReference type="PROSITE" id="PS50109"/>
    </source>
</evidence>
<dbReference type="Pfam" id="PF00072">
    <property type="entry name" value="Response_reg"/>
    <property type="match status" value="1"/>
</dbReference>
<dbReference type="Proteomes" id="UP000249130">
    <property type="component" value="Unassembled WGS sequence"/>
</dbReference>
<dbReference type="PANTHER" id="PTHR43047">
    <property type="entry name" value="TWO-COMPONENT HISTIDINE PROTEIN KINASE"/>
    <property type="match status" value="1"/>
</dbReference>
<reference evidence="10 11" key="1">
    <citation type="submission" date="2017-07" db="EMBL/GenBank/DDBJ databases">
        <title>Draft Genome Sequences of Select Purple Nonsulfur Bacteria.</title>
        <authorList>
            <person name="Lasarre B."/>
            <person name="Mckinlay J.B."/>
        </authorList>
    </citation>
    <scope>NUCLEOTIDE SEQUENCE [LARGE SCALE GENOMIC DNA]</scope>
    <source>
        <strain evidence="10 11">DSM 5909</strain>
    </source>
</reference>
<feature type="domain" description="Response regulatory" evidence="9">
    <location>
        <begin position="291"/>
        <end position="408"/>
    </location>
</feature>
<dbReference type="CDD" id="cd00082">
    <property type="entry name" value="HisKA"/>
    <property type="match status" value="1"/>
</dbReference>
<dbReference type="SMART" id="SM00388">
    <property type="entry name" value="HisKA"/>
    <property type="match status" value="1"/>
</dbReference>
<proteinExistence type="predicted"/>
<evidence type="ECO:0000256" key="1">
    <source>
        <dbReference type="ARBA" id="ARBA00000085"/>
    </source>
</evidence>
<dbReference type="SUPFAM" id="SSF52172">
    <property type="entry name" value="CheY-like"/>
    <property type="match status" value="1"/>
</dbReference>
<dbReference type="EMBL" id="NPEX01000140">
    <property type="protein sequence ID" value="RAI42607.1"/>
    <property type="molecule type" value="Genomic_DNA"/>
</dbReference>
<dbReference type="SMART" id="SM00448">
    <property type="entry name" value="REC"/>
    <property type="match status" value="1"/>
</dbReference>
<evidence type="ECO:0000256" key="7">
    <source>
        <dbReference type="SAM" id="MobiDB-lite"/>
    </source>
</evidence>
<keyword evidence="3 6" id="KW-0597">Phosphoprotein</keyword>
<evidence type="ECO:0000313" key="11">
    <source>
        <dbReference type="Proteomes" id="UP000249130"/>
    </source>
</evidence>
<dbReference type="InterPro" id="IPR003661">
    <property type="entry name" value="HisK_dim/P_dom"/>
</dbReference>
<protein>
    <recommendedName>
        <fullName evidence="2">histidine kinase</fullName>
        <ecNumber evidence="2">2.7.13.3</ecNumber>
    </recommendedName>
</protein>
<dbReference type="InterPro" id="IPR011006">
    <property type="entry name" value="CheY-like_superfamily"/>
</dbReference>
<keyword evidence="4" id="KW-0808">Transferase</keyword>
<dbReference type="InterPro" id="IPR004358">
    <property type="entry name" value="Sig_transdc_His_kin-like_C"/>
</dbReference>
<dbReference type="GO" id="GO:0005886">
    <property type="term" value="C:plasma membrane"/>
    <property type="evidence" value="ECO:0007669"/>
    <property type="project" value="TreeGrafter"/>
</dbReference>